<comment type="caution">
    <text evidence="1">The sequence shown here is derived from an EMBL/GenBank/DDBJ whole genome shotgun (WGS) entry which is preliminary data.</text>
</comment>
<dbReference type="AlphaFoldDB" id="A0AAN8N1Q4"/>
<dbReference type="EMBL" id="JAVHNR010000001">
    <property type="protein sequence ID" value="KAK6357711.1"/>
    <property type="molecule type" value="Genomic_DNA"/>
</dbReference>
<evidence type="ECO:0000313" key="2">
    <source>
        <dbReference type="Proteomes" id="UP001313282"/>
    </source>
</evidence>
<sequence>MREDEVQEVISILIKKLPAELALEIMEMALYVHHATIGLREEIAIAGSFESQVYLAAIIPKTKSEKGVRKLVFNIKSRDQGGSSYPESHGTYKAGWSWIQVELWRDKSDERMSDSMLAALAGRLEIRERSYSGKTIDQVYDDYSDESQDPNCFHCWHYYHGYSQRREEDEDKYKVGTWILQRNIHAKPEFTNHEIVWDSRVDPPSVDKVPLPERSLIYRDEAKWNGIVRFWENGHVANGQFVRELKPDDEIRVVMRAMFPVWSCIVEKCKIECWWSL</sequence>
<accession>A0AAN8N1Q4</accession>
<protein>
    <submittedName>
        <fullName evidence="1">Uncharacterized protein</fullName>
    </submittedName>
</protein>
<proteinExistence type="predicted"/>
<name>A0AAN8N1Q4_9PEZI</name>
<reference evidence="1 2" key="1">
    <citation type="submission" date="2019-10" db="EMBL/GenBank/DDBJ databases">
        <authorList>
            <person name="Palmer J.M."/>
        </authorList>
    </citation>
    <scope>NUCLEOTIDE SEQUENCE [LARGE SCALE GENOMIC DNA]</scope>
    <source>
        <strain evidence="1 2">TWF718</strain>
    </source>
</reference>
<dbReference type="Proteomes" id="UP001313282">
    <property type="component" value="Unassembled WGS sequence"/>
</dbReference>
<evidence type="ECO:0000313" key="1">
    <source>
        <dbReference type="EMBL" id="KAK6357711.1"/>
    </source>
</evidence>
<gene>
    <name evidence="1" type="ORF">TWF718_002020</name>
</gene>
<organism evidence="1 2">
    <name type="scientific">Orbilia javanica</name>
    <dbReference type="NCBI Taxonomy" id="47235"/>
    <lineage>
        <taxon>Eukaryota</taxon>
        <taxon>Fungi</taxon>
        <taxon>Dikarya</taxon>
        <taxon>Ascomycota</taxon>
        <taxon>Pezizomycotina</taxon>
        <taxon>Orbiliomycetes</taxon>
        <taxon>Orbiliales</taxon>
        <taxon>Orbiliaceae</taxon>
        <taxon>Orbilia</taxon>
    </lineage>
</organism>
<keyword evidence="2" id="KW-1185">Reference proteome</keyword>